<organism evidence="6 7">
    <name type="scientific">Kribbella caucasensis</name>
    <dbReference type="NCBI Taxonomy" id="2512215"/>
    <lineage>
        <taxon>Bacteria</taxon>
        <taxon>Bacillati</taxon>
        <taxon>Actinomycetota</taxon>
        <taxon>Actinomycetes</taxon>
        <taxon>Propionibacteriales</taxon>
        <taxon>Kribbellaceae</taxon>
        <taxon>Kribbella</taxon>
    </lineage>
</organism>
<dbReference type="Pfam" id="PF00440">
    <property type="entry name" value="TetR_N"/>
    <property type="match status" value="1"/>
</dbReference>
<dbReference type="GO" id="GO:0003700">
    <property type="term" value="F:DNA-binding transcription factor activity"/>
    <property type="evidence" value="ECO:0007669"/>
    <property type="project" value="TreeGrafter"/>
</dbReference>
<evidence type="ECO:0000256" key="3">
    <source>
        <dbReference type="ARBA" id="ARBA00023163"/>
    </source>
</evidence>
<evidence type="ECO:0000313" key="6">
    <source>
        <dbReference type="EMBL" id="TDO43159.1"/>
    </source>
</evidence>
<dbReference type="Gene3D" id="1.10.10.60">
    <property type="entry name" value="Homeodomain-like"/>
    <property type="match status" value="1"/>
</dbReference>
<evidence type="ECO:0000259" key="5">
    <source>
        <dbReference type="PROSITE" id="PS50977"/>
    </source>
</evidence>
<evidence type="ECO:0000256" key="4">
    <source>
        <dbReference type="PROSITE-ProRule" id="PRU00335"/>
    </source>
</evidence>
<dbReference type="InterPro" id="IPR023772">
    <property type="entry name" value="DNA-bd_HTH_TetR-type_CS"/>
</dbReference>
<dbReference type="PANTHER" id="PTHR30055:SF149">
    <property type="entry name" value="TETR-FAMILY TRANSCRIPTIONAL REGULATOR"/>
    <property type="match status" value="1"/>
</dbReference>
<dbReference type="InterPro" id="IPR050109">
    <property type="entry name" value="HTH-type_TetR-like_transc_reg"/>
</dbReference>
<feature type="domain" description="HTH tetR-type" evidence="5">
    <location>
        <begin position="17"/>
        <end position="77"/>
    </location>
</feature>
<evidence type="ECO:0000256" key="1">
    <source>
        <dbReference type="ARBA" id="ARBA00023015"/>
    </source>
</evidence>
<dbReference type="GO" id="GO:0000976">
    <property type="term" value="F:transcription cis-regulatory region binding"/>
    <property type="evidence" value="ECO:0007669"/>
    <property type="project" value="TreeGrafter"/>
</dbReference>
<dbReference type="PANTHER" id="PTHR30055">
    <property type="entry name" value="HTH-TYPE TRANSCRIPTIONAL REGULATOR RUTR"/>
    <property type="match status" value="1"/>
</dbReference>
<dbReference type="InterPro" id="IPR011075">
    <property type="entry name" value="TetR_C"/>
</dbReference>
<keyword evidence="7" id="KW-1185">Reference proteome</keyword>
<protein>
    <submittedName>
        <fullName evidence="6">TetR family transcriptional regulator</fullName>
    </submittedName>
</protein>
<dbReference type="RefSeq" id="WP_133803940.1">
    <property type="nucleotide sequence ID" value="NZ_SNWQ01000019.1"/>
</dbReference>
<accession>A0A4R6K1Z6</accession>
<comment type="caution">
    <text evidence="6">The sequence shown here is derived from an EMBL/GenBank/DDBJ whole genome shotgun (WGS) entry which is preliminary data.</text>
</comment>
<proteinExistence type="predicted"/>
<dbReference type="EMBL" id="SNWQ01000019">
    <property type="protein sequence ID" value="TDO43159.1"/>
    <property type="molecule type" value="Genomic_DNA"/>
</dbReference>
<sequence>MTDTAETTPRQRPRVEGDREEQILEATVDVVADLGYDRLTMDAVATAAKASKATLYRRWSTKADLVVDAISRAKGCPVPEAVDTGSLRGDLIALSCDEGGFTDKLPMSVMAGLLTALHRDPDLQRAFQELFLAPRIAVTNRIYERAVERGEIAAGVDVALLSTTLPAVIIHHAFILGVEPTEDLILRVIDNVILPAARGSQAS</sequence>
<dbReference type="Proteomes" id="UP000295388">
    <property type="component" value="Unassembled WGS sequence"/>
</dbReference>
<dbReference type="AlphaFoldDB" id="A0A4R6K1Z6"/>
<name>A0A4R6K1Z6_9ACTN</name>
<keyword evidence="1" id="KW-0805">Transcription regulation</keyword>
<dbReference type="InterPro" id="IPR009057">
    <property type="entry name" value="Homeodomain-like_sf"/>
</dbReference>
<dbReference type="Gene3D" id="1.10.357.10">
    <property type="entry name" value="Tetracycline Repressor, domain 2"/>
    <property type="match status" value="1"/>
</dbReference>
<dbReference type="SUPFAM" id="SSF46689">
    <property type="entry name" value="Homeodomain-like"/>
    <property type="match status" value="1"/>
</dbReference>
<dbReference type="OrthoDB" id="9796019at2"/>
<reference evidence="6 7" key="1">
    <citation type="submission" date="2019-03" db="EMBL/GenBank/DDBJ databases">
        <title>Genomic Encyclopedia of Type Strains, Phase III (KMG-III): the genomes of soil and plant-associated and newly described type strains.</title>
        <authorList>
            <person name="Whitman W."/>
        </authorList>
    </citation>
    <scope>NUCLEOTIDE SEQUENCE [LARGE SCALE GENOMIC DNA]</scope>
    <source>
        <strain evidence="6 7">VKM Ac-2527</strain>
    </source>
</reference>
<dbReference type="PRINTS" id="PR00455">
    <property type="entry name" value="HTHTETR"/>
</dbReference>
<keyword evidence="2 4" id="KW-0238">DNA-binding</keyword>
<dbReference type="InterPro" id="IPR001647">
    <property type="entry name" value="HTH_TetR"/>
</dbReference>
<feature type="DNA-binding region" description="H-T-H motif" evidence="4">
    <location>
        <begin position="40"/>
        <end position="59"/>
    </location>
</feature>
<dbReference type="PROSITE" id="PS50977">
    <property type="entry name" value="HTH_TETR_2"/>
    <property type="match status" value="1"/>
</dbReference>
<dbReference type="PROSITE" id="PS01081">
    <property type="entry name" value="HTH_TETR_1"/>
    <property type="match status" value="1"/>
</dbReference>
<evidence type="ECO:0000256" key="2">
    <source>
        <dbReference type="ARBA" id="ARBA00023125"/>
    </source>
</evidence>
<gene>
    <name evidence="6" type="ORF">EV643_11992</name>
</gene>
<dbReference type="InterPro" id="IPR036271">
    <property type="entry name" value="Tet_transcr_reg_TetR-rel_C_sf"/>
</dbReference>
<evidence type="ECO:0000313" key="7">
    <source>
        <dbReference type="Proteomes" id="UP000295388"/>
    </source>
</evidence>
<keyword evidence="3" id="KW-0804">Transcription</keyword>
<dbReference type="Pfam" id="PF16859">
    <property type="entry name" value="TetR_C_11"/>
    <property type="match status" value="1"/>
</dbReference>
<dbReference type="SUPFAM" id="SSF48498">
    <property type="entry name" value="Tetracyclin repressor-like, C-terminal domain"/>
    <property type="match status" value="1"/>
</dbReference>